<proteinExistence type="predicted"/>
<dbReference type="VEuPathDB" id="FungiDB:PV08_04322"/>
<dbReference type="OrthoDB" id="4236860at2759"/>
<dbReference type="HOGENOM" id="CLU_023249_0_0_1"/>
<evidence type="ECO:0000313" key="10">
    <source>
        <dbReference type="EMBL" id="KIW17131.1"/>
    </source>
</evidence>
<dbReference type="Pfam" id="PF00172">
    <property type="entry name" value="Zn_clus"/>
    <property type="match status" value="1"/>
</dbReference>
<dbReference type="PROSITE" id="PS00463">
    <property type="entry name" value="ZN2_CY6_FUNGAL_1"/>
    <property type="match status" value="1"/>
</dbReference>
<evidence type="ECO:0000313" key="11">
    <source>
        <dbReference type="Proteomes" id="UP000053328"/>
    </source>
</evidence>
<feature type="compositionally biased region" description="Polar residues" evidence="8">
    <location>
        <begin position="115"/>
        <end position="129"/>
    </location>
</feature>
<dbReference type="SMART" id="SM00066">
    <property type="entry name" value="GAL4"/>
    <property type="match status" value="1"/>
</dbReference>
<dbReference type="InterPro" id="IPR052202">
    <property type="entry name" value="Yeast_MetPath_Reg"/>
</dbReference>
<dbReference type="SUPFAM" id="SSF57701">
    <property type="entry name" value="Zn2/Cys6 DNA-binding domain"/>
    <property type="match status" value="1"/>
</dbReference>
<organism evidence="10 11">
    <name type="scientific">Exophiala spinifera</name>
    <dbReference type="NCBI Taxonomy" id="91928"/>
    <lineage>
        <taxon>Eukaryota</taxon>
        <taxon>Fungi</taxon>
        <taxon>Dikarya</taxon>
        <taxon>Ascomycota</taxon>
        <taxon>Pezizomycotina</taxon>
        <taxon>Eurotiomycetes</taxon>
        <taxon>Chaetothyriomycetidae</taxon>
        <taxon>Chaetothyriales</taxon>
        <taxon>Herpotrichiellaceae</taxon>
        <taxon>Exophiala</taxon>
    </lineage>
</organism>
<dbReference type="InterPro" id="IPR036864">
    <property type="entry name" value="Zn2-C6_fun-type_DNA-bd_sf"/>
</dbReference>
<dbReference type="GO" id="GO:0043565">
    <property type="term" value="F:sequence-specific DNA binding"/>
    <property type="evidence" value="ECO:0007669"/>
    <property type="project" value="TreeGrafter"/>
</dbReference>
<comment type="subcellular location">
    <subcellularLocation>
        <location evidence="1">Nucleus</location>
    </subcellularLocation>
</comment>
<evidence type="ECO:0000256" key="5">
    <source>
        <dbReference type="ARBA" id="ARBA00023125"/>
    </source>
</evidence>
<evidence type="ECO:0000256" key="6">
    <source>
        <dbReference type="ARBA" id="ARBA00023163"/>
    </source>
</evidence>
<dbReference type="PANTHER" id="PTHR47782:SF12">
    <property type="entry name" value="ZN(II)2CYS6 TRANSCRIPTION FACTOR (EUROFUNG)"/>
    <property type="match status" value="1"/>
</dbReference>
<evidence type="ECO:0000259" key="9">
    <source>
        <dbReference type="PROSITE" id="PS00463"/>
    </source>
</evidence>
<evidence type="ECO:0000256" key="2">
    <source>
        <dbReference type="ARBA" id="ARBA00022723"/>
    </source>
</evidence>
<keyword evidence="2" id="KW-0479">Metal-binding</keyword>
<sequence>MTNGVSRACARCHAKKIKCDGTLNCKNCFDARAPCEPYTRLRRIELHKNTQARLAWLEDELSSIFSVDCSLVETGTPLEPVIRASRSNSAALYSPSAHASQREHNPGTAVPGSHHASQQDDGVGNTNANIDAPETGLLALNATGELRYLGPSSGSFFANYAASLARSCVRSQGVRNHPSSTTSEQIRHERTVTVANVHQVLFPDTIRLLTHSFRIWTLPLYPLFSNQDLNSLVAQYENLQTNPQIEQREHTRDLILFYLVMALGSINASHTMKQCPSVSPNATHAAPSASLLYAKALELFEHDVQHLRPSVSLIQILLLISIFSSYGPSGFSQWQLAGLAMRMTLELGLHCFHVRTPNHDSDRRNRVFWTMYVIEISLAYNLGRPPSIVNDHITAPLPVSTDKSALALHYIRHRQIQNKLIALVYRTNPPKGLSSADGARIIQDLQAELDDWKTQLQQLHQQEPNSAYPPCYWERLYHGTTFVLHRSSPLCPKPSSESAVRCIQSAGTYVDNVLTVLRTSNVPLTWMLVQGVLFAGLTMLVTARTTTSELVQRADATIWLVNFANWTRKCSMCIAIMNERWSEDLLSRLDAQFEALASDTLKMVAGSLTNRSGSTETFQTSVSTLDPTNNIADPTSWPGDVSATYIDLPMPADLGSLDPFSDLLGFDNGQAFWNFFPSQSGFDVLDALGPEQYHRDESQTWADMFS</sequence>
<dbReference type="AlphaFoldDB" id="A0A0D1YPK7"/>
<dbReference type="GO" id="GO:0006351">
    <property type="term" value="P:DNA-templated transcription"/>
    <property type="evidence" value="ECO:0007669"/>
    <property type="project" value="InterPro"/>
</dbReference>
<name>A0A0D1YPK7_9EURO</name>
<keyword evidence="11" id="KW-1185">Reference proteome</keyword>
<accession>A0A0D1YPK7</accession>
<dbReference type="InterPro" id="IPR007219">
    <property type="entry name" value="XnlR_reg_dom"/>
</dbReference>
<keyword evidence="3" id="KW-0862">Zinc</keyword>
<dbReference type="Pfam" id="PF04082">
    <property type="entry name" value="Fungal_trans"/>
    <property type="match status" value="1"/>
</dbReference>
<dbReference type="GO" id="GO:0045944">
    <property type="term" value="P:positive regulation of transcription by RNA polymerase II"/>
    <property type="evidence" value="ECO:0007669"/>
    <property type="project" value="TreeGrafter"/>
</dbReference>
<evidence type="ECO:0000256" key="1">
    <source>
        <dbReference type="ARBA" id="ARBA00004123"/>
    </source>
</evidence>
<evidence type="ECO:0000256" key="4">
    <source>
        <dbReference type="ARBA" id="ARBA00023015"/>
    </source>
</evidence>
<feature type="region of interest" description="Disordered" evidence="8">
    <location>
        <begin position="92"/>
        <end position="130"/>
    </location>
</feature>
<dbReference type="GeneID" id="27331405"/>
<reference evidence="10 11" key="1">
    <citation type="submission" date="2015-01" db="EMBL/GenBank/DDBJ databases">
        <title>The Genome Sequence of Exophiala spinifera CBS89968.</title>
        <authorList>
            <consortium name="The Broad Institute Genomics Platform"/>
            <person name="Cuomo C."/>
            <person name="de Hoog S."/>
            <person name="Gorbushina A."/>
            <person name="Stielow B."/>
            <person name="Teixiera M."/>
            <person name="Abouelleil A."/>
            <person name="Chapman S.B."/>
            <person name="Priest M."/>
            <person name="Young S.K."/>
            <person name="Wortman J."/>
            <person name="Nusbaum C."/>
            <person name="Birren B."/>
        </authorList>
    </citation>
    <scope>NUCLEOTIDE SEQUENCE [LARGE SCALE GENOMIC DNA]</scope>
    <source>
        <strain evidence="10 11">CBS 89968</strain>
    </source>
</reference>
<keyword evidence="6" id="KW-0804">Transcription</keyword>
<feature type="domain" description="Zn(2)-C6 fungal-type" evidence="9">
    <location>
        <begin position="8"/>
        <end position="35"/>
    </location>
</feature>
<evidence type="ECO:0000256" key="3">
    <source>
        <dbReference type="ARBA" id="ARBA00022833"/>
    </source>
</evidence>
<keyword evidence="4" id="KW-0805">Transcription regulation</keyword>
<dbReference type="GO" id="GO:0008270">
    <property type="term" value="F:zinc ion binding"/>
    <property type="evidence" value="ECO:0007669"/>
    <property type="project" value="InterPro"/>
</dbReference>
<dbReference type="Gene3D" id="4.10.240.10">
    <property type="entry name" value="Zn(2)-C6 fungal-type DNA-binding domain"/>
    <property type="match status" value="1"/>
</dbReference>
<dbReference type="GO" id="GO:0000981">
    <property type="term" value="F:DNA-binding transcription factor activity, RNA polymerase II-specific"/>
    <property type="evidence" value="ECO:0007669"/>
    <property type="project" value="InterPro"/>
</dbReference>
<evidence type="ECO:0000256" key="8">
    <source>
        <dbReference type="SAM" id="MobiDB-lite"/>
    </source>
</evidence>
<dbReference type="SMART" id="SM00906">
    <property type="entry name" value="Fungal_trans"/>
    <property type="match status" value="1"/>
</dbReference>
<gene>
    <name evidence="10" type="ORF">PV08_04322</name>
</gene>
<evidence type="ECO:0000256" key="7">
    <source>
        <dbReference type="ARBA" id="ARBA00023242"/>
    </source>
</evidence>
<dbReference type="GO" id="GO:0005634">
    <property type="term" value="C:nucleus"/>
    <property type="evidence" value="ECO:0007669"/>
    <property type="project" value="UniProtKB-SubCell"/>
</dbReference>
<dbReference type="CDD" id="cd00067">
    <property type="entry name" value="GAL4"/>
    <property type="match status" value="1"/>
</dbReference>
<dbReference type="RefSeq" id="XP_016237347.1">
    <property type="nucleotide sequence ID" value="XM_016378670.1"/>
</dbReference>
<dbReference type="CDD" id="cd12148">
    <property type="entry name" value="fungal_TF_MHR"/>
    <property type="match status" value="1"/>
</dbReference>
<dbReference type="EMBL" id="KN847494">
    <property type="protein sequence ID" value="KIW17131.1"/>
    <property type="molecule type" value="Genomic_DNA"/>
</dbReference>
<dbReference type="Proteomes" id="UP000053328">
    <property type="component" value="Unassembled WGS sequence"/>
</dbReference>
<keyword evidence="7" id="KW-0539">Nucleus</keyword>
<dbReference type="InterPro" id="IPR001138">
    <property type="entry name" value="Zn2Cys6_DnaBD"/>
</dbReference>
<dbReference type="PANTHER" id="PTHR47782">
    <property type="entry name" value="ZN(II)2CYS6 TRANSCRIPTION FACTOR (EUROFUNG)-RELATED"/>
    <property type="match status" value="1"/>
</dbReference>
<keyword evidence="5" id="KW-0238">DNA-binding</keyword>
<protein>
    <recommendedName>
        <fullName evidence="9">Zn(2)-C6 fungal-type domain-containing protein</fullName>
    </recommendedName>
</protein>